<dbReference type="InterPro" id="IPR050498">
    <property type="entry name" value="Ycf3"/>
</dbReference>
<dbReference type="GO" id="GO:0046813">
    <property type="term" value="P:receptor-mediated virion attachment to host cell"/>
    <property type="evidence" value="ECO:0007669"/>
    <property type="project" value="TreeGrafter"/>
</dbReference>
<name>A0A6I6MHP7_9CAUL</name>
<organism evidence="5 6">
    <name type="scientific">Terricaulis silvestris</name>
    <dbReference type="NCBI Taxonomy" id="2686094"/>
    <lineage>
        <taxon>Bacteria</taxon>
        <taxon>Pseudomonadati</taxon>
        <taxon>Pseudomonadota</taxon>
        <taxon>Alphaproteobacteria</taxon>
        <taxon>Caulobacterales</taxon>
        <taxon>Caulobacteraceae</taxon>
        <taxon>Terricaulis</taxon>
    </lineage>
</organism>
<feature type="region of interest" description="Disordered" evidence="4">
    <location>
        <begin position="271"/>
        <end position="291"/>
    </location>
</feature>
<dbReference type="Pfam" id="PF13414">
    <property type="entry name" value="TPR_11"/>
    <property type="match status" value="1"/>
</dbReference>
<evidence type="ECO:0000313" key="5">
    <source>
        <dbReference type="EMBL" id="QGZ94465.1"/>
    </source>
</evidence>
<evidence type="ECO:0000256" key="3">
    <source>
        <dbReference type="PROSITE-ProRule" id="PRU00339"/>
    </source>
</evidence>
<dbReference type="InterPro" id="IPR019734">
    <property type="entry name" value="TPR_rpt"/>
</dbReference>
<dbReference type="PANTHER" id="PTHR44858:SF1">
    <property type="entry name" value="UDP-N-ACETYLGLUCOSAMINE--PEPTIDE N-ACETYLGLUCOSAMINYLTRANSFERASE SPINDLY-RELATED"/>
    <property type="match status" value="1"/>
</dbReference>
<keyword evidence="2 3" id="KW-0802">TPR repeat</keyword>
<evidence type="ECO:0000256" key="1">
    <source>
        <dbReference type="ARBA" id="ARBA00022737"/>
    </source>
</evidence>
<gene>
    <name evidence="5" type="ORF">DSM104635_01284</name>
</gene>
<dbReference type="SMART" id="SM00028">
    <property type="entry name" value="TPR"/>
    <property type="match status" value="5"/>
</dbReference>
<dbReference type="GO" id="GO:0009279">
    <property type="term" value="C:cell outer membrane"/>
    <property type="evidence" value="ECO:0007669"/>
    <property type="project" value="TreeGrafter"/>
</dbReference>
<accession>A0A6I6MHP7</accession>
<dbReference type="Gene3D" id="1.25.40.10">
    <property type="entry name" value="Tetratricopeptide repeat domain"/>
    <property type="match status" value="3"/>
</dbReference>
<keyword evidence="1" id="KW-0677">Repeat</keyword>
<proteinExistence type="predicted"/>
<dbReference type="SUPFAM" id="SSF48452">
    <property type="entry name" value="TPR-like"/>
    <property type="match status" value="1"/>
</dbReference>
<dbReference type="InterPro" id="IPR011990">
    <property type="entry name" value="TPR-like_helical_dom_sf"/>
</dbReference>
<keyword evidence="6" id="KW-1185">Reference proteome</keyword>
<dbReference type="PROSITE" id="PS50005">
    <property type="entry name" value="TPR"/>
    <property type="match status" value="1"/>
</dbReference>
<dbReference type="Pfam" id="PF14559">
    <property type="entry name" value="TPR_19"/>
    <property type="match status" value="1"/>
</dbReference>
<dbReference type="Proteomes" id="UP000431269">
    <property type="component" value="Chromosome"/>
</dbReference>
<evidence type="ECO:0000256" key="2">
    <source>
        <dbReference type="ARBA" id="ARBA00022803"/>
    </source>
</evidence>
<feature type="repeat" description="TPR" evidence="3">
    <location>
        <begin position="61"/>
        <end position="94"/>
    </location>
</feature>
<protein>
    <submittedName>
        <fullName evidence="5">Lipoprotein NlpI</fullName>
    </submittedName>
</protein>
<dbReference type="PANTHER" id="PTHR44858">
    <property type="entry name" value="TETRATRICOPEPTIDE REPEAT PROTEIN 6"/>
    <property type="match status" value="1"/>
</dbReference>
<dbReference type="AlphaFoldDB" id="A0A6I6MHP7"/>
<reference evidence="6" key="1">
    <citation type="submission" date="2019-12" db="EMBL/GenBank/DDBJ databases">
        <title>Complete genome of Terracaulis silvestris 0127_4.</title>
        <authorList>
            <person name="Vieira S."/>
            <person name="Riedel T."/>
            <person name="Sproer C."/>
            <person name="Pascual J."/>
            <person name="Boedeker C."/>
            <person name="Overmann J."/>
        </authorList>
    </citation>
    <scope>NUCLEOTIDE SEQUENCE [LARGE SCALE GENOMIC DNA]</scope>
    <source>
        <strain evidence="6">0127_4</strain>
    </source>
</reference>
<dbReference type="RefSeq" id="WP_158765399.1">
    <property type="nucleotide sequence ID" value="NZ_CP047045.1"/>
</dbReference>
<sequence length="310" mass="33176">MRVWVVVLVGALALVACDRASDDPLARNRVTCANANAEAAERDAACTALIDSGELDEAARAEAQAHRGVARRAAGQVTPALRDFEAALQVDENNAEALAGRAAILLASGQLDAVEPLVDRLIAQGDELDQAHLMKGDIAFQRGDYQAAVASYDEAINRNRSLALAYAHRGRAKQRLQDDLGALADFDAAVRNDNDLVDARAARCWLSVQQSRNLDRARGDAETAVAAAPDNVEAQLCRGVLQLRGGEWAGARTSFEAALGIEPGNPTALFGRGVARRRSGDNDGSDDMDRARDFDRHIGEAFDDMGVRTF</sequence>
<evidence type="ECO:0000256" key="4">
    <source>
        <dbReference type="SAM" id="MobiDB-lite"/>
    </source>
</evidence>
<keyword evidence="5" id="KW-0449">Lipoprotein</keyword>
<dbReference type="PROSITE" id="PS51257">
    <property type="entry name" value="PROKAR_LIPOPROTEIN"/>
    <property type="match status" value="1"/>
</dbReference>
<dbReference type="Pfam" id="PF13432">
    <property type="entry name" value="TPR_16"/>
    <property type="match status" value="1"/>
</dbReference>
<evidence type="ECO:0000313" key="6">
    <source>
        <dbReference type="Proteomes" id="UP000431269"/>
    </source>
</evidence>
<dbReference type="KEGG" id="tsv:DSM104635_01284"/>
<dbReference type="EMBL" id="CP047045">
    <property type="protein sequence ID" value="QGZ94465.1"/>
    <property type="molecule type" value="Genomic_DNA"/>
</dbReference>